<feature type="signal peptide" evidence="7">
    <location>
        <begin position="1"/>
        <end position="24"/>
    </location>
</feature>
<evidence type="ECO:0000256" key="1">
    <source>
        <dbReference type="ARBA" id="ARBA00001913"/>
    </source>
</evidence>
<dbReference type="FunFam" id="2.60.120.200:FF:000012">
    <property type="entry name" value="neuronal pentraxin receptor"/>
    <property type="match status" value="1"/>
</dbReference>
<dbReference type="SMART" id="SM00159">
    <property type="entry name" value="PTX"/>
    <property type="match status" value="1"/>
</dbReference>
<proteinExistence type="predicted"/>
<keyword evidence="3" id="KW-0106">Calcium</keyword>
<dbReference type="Gene3D" id="2.60.120.200">
    <property type="match status" value="1"/>
</dbReference>
<gene>
    <name evidence="9" type="ORF">PMEA_00007404</name>
</gene>
<dbReference type="PROSITE" id="PS51828">
    <property type="entry name" value="PTX_2"/>
    <property type="match status" value="1"/>
</dbReference>
<dbReference type="GO" id="GO:0046872">
    <property type="term" value="F:metal ion binding"/>
    <property type="evidence" value="ECO:0007669"/>
    <property type="project" value="UniProtKB-KW"/>
</dbReference>
<keyword evidence="4" id="KW-1015">Disulfide bond</keyword>
<comment type="cofactor">
    <cofactor evidence="1">
        <name>Ca(2+)</name>
        <dbReference type="ChEBI" id="CHEBI:29108"/>
    </cofactor>
</comment>
<dbReference type="SUPFAM" id="SSF49899">
    <property type="entry name" value="Concanavalin A-like lectins/glucanases"/>
    <property type="match status" value="1"/>
</dbReference>
<comment type="caution">
    <text evidence="9">The sequence shown here is derived from an EMBL/GenBank/DDBJ whole genome shotgun (WGS) entry which is preliminary data.</text>
</comment>
<evidence type="ECO:0000256" key="3">
    <source>
        <dbReference type="ARBA" id="ARBA00022837"/>
    </source>
</evidence>
<keyword evidence="7" id="KW-0732">Signal</keyword>
<dbReference type="InterPro" id="IPR013320">
    <property type="entry name" value="ConA-like_dom_sf"/>
</dbReference>
<dbReference type="InterPro" id="IPR051360">
    <property type="entry name" value="Neuronal_Pentraxin_Related"/>
</dbReference>
<keyword evidence="2" id="KW-0479">Metal-binding</keyword>
<reference evidence="9 10" key="1">
    <citation type="submission" date="2022-05" db="EMBL/GenBank/DDBJ databases">
        <authorList>
            <consortium name="Genoscope - CEA"/>
            <person name="William W."/>
        </authorList>
    </citation>
    <scope>NUCLEOTIDE SEQUENCE [LARGE SCALE GENOMIC DNA]</scope>
</reference>
<protein>
    <recommendedName>
        <fullName evidence="8">Pentraxin (PTX) domain-containing protein</fullName>
    </recommendedName>
</protein>
<dbReference type="EMBL" id="CALNXJ010000016">
    <property type="protein sequence ID" value="CAH3118594.1"/>
    <property type="molecule type" value="Genomic_DNA"/>
</dbReference>
<dbReference type="Proteomes" id="UP001159428">
    <property type="component" value="Unassembled WGS sequence"/>
</dbReference>
<sequence>MLATKSIRFYLLLIFVASPHISSSTRVNKTVSDGKVFITGDHNEVVMSSTRETKLELAKIKKKVKLLSESNEDFSNLLHAMNLRLTGLEKQVAGYALQFPRKGVSDYVIITRGMPNLSAVTVCLWIKTADTGNEGTPLSYLVSGGRNELLLYDYRNFKFIINDQRFDCSTSVSANDGKWHHICVTWENTAGSWKLFRDGSVAASGKSFQTGYVIRANGALTLGQEQDSKGGKFEAIQSFIGEMTGVNIWDHVIKDQEIARMSKSCLTGMGNVFQWREFKAHIKGSVKIIKPWC</sequence>
<evidence type="ECO:0000256" key="4">
    <source>
        <dbReference type="ARBA" id="ARBA00023157"/>
    </source>
</evidence>
<dbReference type="PANTHER" id="PTHR19277:SF161">
    <property type="entry name" value="LAMININ G DOMAIN-CONTAINING PROTEIN"/>
    <property type="match status" value="1"/>
</dbReference>
<dbReference type="PANTHER" id="PTHR19277">
    <property type="entry name" value="PENTRAXIN"/>
    <property type="match status" value="1"/>
</dbReference>
<evidence type="ECO:0000313" key="10">
    <source>
        <dbReference type="Proteomes" id="UP001159428"/>
    </source>
</evidence>
<name>A0AAU9WMD7_9CNID</name>
<evidence type="ECO:0000313" key="9">
    <source>
        <dbReference type="EMBL" id="CAH3118594.1"/>
    </source>
</evidence>
<evidence type="ECO:0000256" key="7">
    <source>
        <dbReference type="SAM" id="SignalP"/>
    </source>
</evidence>
<evidence type="ECO:0000256" key="2">
    <source>
        <dbReference type="ARBA" id="ARBA00022723"/>
    </source>
</evidence>
<organism evidence="9 10">
    <name type="scientific">Pocillopora meandrina</name>
    <dbReference type="NCBI Taxonomy" id="46732"/>
    <lineage>
        <taxon>Eukaryota</taxon>
        <taxon>Metazoa</taxon>
        <taxon>Cnidaria</taxon>
        <taxon>Anthozoa</taxon>
        <taxon>Hexacorallia</taxon>
        <taxon>Scleractinia</taxon>
        <taxon>Astrocoeniina</taxon>
        <taxon>Pocilloporidae</taxon>
        <taxon>Pocillopora</taxon>
    </lineage>
</organism>
<dbReference type="InterPro" id="IPR001759">
    <property type="entry name" value="PTX_dom"/>
</dbReference>
<feature type="domain" description="Pentraxin (PTX)" evidence="8">
    <location>
        <begin position="93"/>
        <end position="293"/>
    </location>
</feature>
<evidence type="ECO:0000259" key="8">
    <source>
        <dbReference type="PROSITE" id="PS51828"/>
    </source>
</evidence>
<evidence type="ECO:0000256" key="6">
    <source>
        <dbReference type="PROSITE-ProRule" id="PRU01172"/>
    </source>
</evidence>
<comment type="caution">
    <text evidence="6">Lacks conserved residue(s) required for the propagation of feature annotation.</text>
</comment>
<accession>A0AAU9WMD7</accession>
<feature type="chain" id="PRO_5043404051" description="Pentraxin (PTX) domain-containing protein" evidence="7">
    <location>
        <begin position="25"/>
        <end position="293"/>
    </location>
</feature>
<dbReference type="PRINTS" id="PR00895">
    <property type="entry name" value="PENTAXIN"/>
</dbReference>
<dbReference type="Pfam" id="PF00354">
    <property type="entry name" value="Pentaxin"/>
    <property type="match status" value="1"/>
</dbReference>
<keyword evidence="5" id="KW-0325">Glycoprotein</keyword>
<dbReference type="AlphaFoldDB" id="A0AAU9WMD7"/>
<evidence type="ECO:0000256" key="5">
    <source>
        <dbReference type="ARBA" id="ARBA00023180"/>
    </source>
</evidence>
<keyword evidence="10" id="KW-1185">Reference proteome</keyword>